<dbReference type="Pfam" id="PF08448">
    <property type="entry name" value="PAS_4"/>
    <property type="match status" value="2"/>
</dbReference>
<evidence type="ECO:0000313" key="2">
    <source>
        <dbReference type="EMBL" id="MBB3889621.1"/>
    </source>
</evidence>
<dbReference type="EMBL" id="JACIDK010000001">
    <property type="protein sequence ID" value="MBB3889621.1"/>
    <property type="molecule type" value="Genomic_DNA"/>
</dbReference>
<dbReference type="InterPro" id="IPR035965">
    <property type="entry name" value="PAS-like_dom_sf"/>
</dbReference>
<accession>A0A839ZW67</accession>
<reference evidence="2 3" key="1">
    <citation type="submission" date="2020-08" db="EMBL/GenBank/DDBJ databases">
        <title>Genomic Encyclopedia of Type Strains, Phase IV (KMG-IV): sequencing the most valuable type-strain genomes for metagenomic binning, comparative biology and taxonomic classification.</title>
        <authorList>
            <person name="Goeker M."/>
        </authorList>
    </citation>
    <scope>NUCLEOTIDE SEQUENCE [LARGE SCALE GENOMIC DNA]</scope>
    <source>
        <strain evidence="2 3">DSM 21793</strain>
    </source>
</reference>
<dbReference type="Proteomes" id="UP000530564">
    <property type="component" value="Unassembled WGS sequence"/>
</dbReference>
<protein>
    <submittedName>
        <fullName evidence="2">PAS domain S-box-containing protein</fullName>
    </submittedName>
</protein>
<organism evidence="2 3">
    <name type="scientific">Phenylobacterium haematophilum</name>
    <dbReference type="NCBI Taxonomy" id="98513"/>
    <lineage>
        <taxon>Bacteria</taxon>
        <taxon>Pseudomonadati</taxon>
        <taxon>Pseudomonadota</taxon>
        <taxon>Alphaproteobacteria</taxon>
        <taxon>Caulobacterales</taxon>
        <taxon>Caulobacteraceae</taxon>
        <taxon>Phenylobacterium</taxon>
    </lineage>
</organism>
<dbReference type="InterPro" id="IPR000014">
    <property type="entry name" value="PAS"/>
</dbReference>
<proteinExistence type="predicted"/>
<dbReference type="SMART" id="SM00091">
    <property type="entry name" value="PAS"/>
    <property type="match status" value="2"/>
</dbReference>
<dbReference type="CDD" id="cd00130">
    <property type="entry name" value="PAS"/>
    <property type="match status" value="2"/>
</dbReference>
<name>A0A839ZW67_9CAUL</name>
<sequence>MALNAQLHITEVNHVLEALVGHSASQLVGRFWEDLFPPTARSLMGEQLKRALRTGETLEFEAPGDAPGVRRYAFRAFPYPGGVAVLIQNRTAEREMQAQLNEARALDAALSMLPQVMVLRLNVRGVLTTIDAGFAKMLGFSADELISCRLPDIARPRDRAELTAALEAILQGGQPSQIATTLLVKDGGELPVRIGLATVVRDLAPDGLIAAVTVDASQA</sequence>
<dbReference type="NCBIfam" id="TIGR00229">
    <property type="entry name" value="sensory_box"/>
    <property type="match status" value="1"/>
</dbReference>
<gene>
    <name evidence="2" type="ORF">GGQ61_000318</name>
</gene>
<dbReference type="SUPFAM" id="SSF55785">
    <property type="entry name" value="PYP-like sensor domain (PAS domain)"/>
    <property type="match status" value="2"/>
</dbReference>
<dbReference type="PROSITE" id="PS50112">
    <property type="entry name" value="PAS"/>
    <property type="match status" value="2"/>
</dbReference>
<evidence type="ECO:0000259" key="1">
    <source>
        <dbReference type="PROSITE" id="PS50112"/>
    </source>
</evidence>
<feature type="domain" description="PAS" evidence="1">
    <location>
        <begin position="1"/>
        <end position="55"/>
    </location>
</feature>
<dbReference type="AlphaFoldDB" id="A0A839ZW67"/>
<feature type="domain" description="PAS" evidence="1">
    <location>
        <begin position="118"/>
        <end position="173"/>
    </location>
</feature>
<keyword evidence="3" id="KW-1185">Reference proteome</keyword>
<dbReference type="Gene3D" id="3.30.450.20">
    <property type="entry name" value="PAS domain"/>
    <property type="match status" value="2"/>
</dbReference>
<evidence type="ECO:0000313" key="3">
    <source>
        <dbReference type="Proteomes" id="UP000530564"/>
    </source>
</evidence>
<dbReference type="InterPro" id="IPR013656">
    <property type="entry name" value="PAS_4"/>
</dbReference>
<comment type="caution">
    <text evidence="2">The sequence shown here is derived from an EMBL/GenBank/DDBJ whole genome shotgun (WGS) entry which is preliminary data.</text>
</comment>